<accession>A0A0M6XUX5</accession>
<evidence type="ECO:0000313" key="8">
    <source>
        <dbReference type="Proteomes" id="UP000048908"/>
    </source>
</evidence>
<dbReference type="InterPro" id="IPR001123">
    <property type="entry name" value="LeuE-type"/>
</dbReference>
<feature type="transmembrane region" description="Helical" evidence="6">
    <location>
        <begin position="115"/>
        <end position="136"/>
    </location>
</feature>
<dbReference type="Pfam" id="PF01810">
    <property type="entry name" value="LysE"/>
    <property type="match status" value="1"/>
</dbReference>
<dbReference type="GO" id="GO:0015171">
    <property type="term" value="F:amino acid transmembrane transporter activity"/>
    <property type="evidence" value="ECO:0007669"/>
    <property type="project" value="TreeGrafter"/>
</dbReference>
<keyword evidence="2" id="KW-1003">Cell membrane</keyword>
<feature type="transmembrane region" description="Helical" evidence="6">
    <location>
        <begin position="42"/>
        <end position="62"/>
    </location>
</feature>
<protein>
    <submittedName>
        <fullName evidence="7">Threonine efflux protein</fullName>
    </submittedName>
</protein>
<evidence type="ECO:0000256" key="4">
    <source>
        <dbReference type="ARBA" id="ARBA00022989"/>
    </source>
</evidence>
<comment type="subcellular location">
    <subcellularLocation>
        <location evidence="1">Cell membrane</location>
        <topology evidence="1">Multi-pass membrane protein</topology>
    </subcellularLocation>
</comment>
<reference evidence="7 8" key="1">
    <citation type="submission" date="2015-07" db="EMBL/GenBank/DDBJ databases">
        <authorList>
            <person name="Noorani M."/>
        </authorList>
    </citation>
    <scope>NUCLEOTIDE SEQUENCE [LARGE SCALE GENOMIC DNA]</scope>
    <source>
        <strain evidence="7 8">CECT 5088</strain>
    </source>
</reference>
<dbReference type="STRING" id="282197.SAMN04488517_103306"/>
<evidence type="ECO:0000256" key="6">
    <source>
        <dbReference type="SAM" id="Phobius"/>
    </source>
</evidence>
<evidence type="ECO:0000256" key="2">
    <source>
        <dbReference type="ARBA" id="ARBA00022475"/>
    </source>
</evidence>
<dbReference type="Proteomes" id="UP000048908">
    <property type="component" value="Unassembled WGS sequence"/>
</dbReference>
<dbReference type="GO" id="GO:0005886">
    <property type="term" value="C:plasma membrane"/>
    <property type="evidence" value="ECO:0007669"/>
    <property type="project" value="UniProtKB-SubCell"/>
</dbReference>
<evidence type="ECO:0000256" key="1">
    <source>
        <dbReference type="ARBA" id="ARBA00004651"/>
    </source>
</evidence>
<dbReference type="PANTHER" id="PTHR30086">
    <property type="entry name" value="ARGININE EXPORTER PROTEIN ARGO"/>
    <property type="match status" value="1"/>
</dbReference>
<evidence type="ECO:0000256" key="3">
    <source>
        <dbReference type="ARBA" id="ARBA00022692"/>
    </source>
</evidence>
<dbReference type="PANTHER" id="PTHR30086:SF20">
    <property type="entry name" value="ARGININE EXPORTER PROTEIN ARGO-RELATED"/>
    <property type="match status" value="1"/>
</dbReference>
<name>A0A0M6XUX5_9RHOB</name>
<gene>
    <name evidence="7" type="primary">rhtC</name>
    <name evidence="7" type="ORF">JAN5088_02832</name>
</gene>
<evidence type="ECO:0000256" key="5">
    <source>
        <dbReference type="ARBA" id="ARBA00023136"/>
    </source>
</evidence>
<evidence type="ECO:0000313" key="7">
    <source>
        <dbReference type="EMBL" id="CTQ34041.1"/>
    </source>
</evidence>
<keyword evidence="3 6" id="KW-0812">Transmembrane</keyword>
<keyword evidence="8" id="KW-1185">Reference proteome</keyword>
<proteinExistence type="predicted"/>
<dbReference type="EMBL" id="CXPG01000021">
    <property type="protein sequence ID" value="CTQ34041.1"/>
    <property type="molecule type" value="Genomic_DNA"/>
</dbReference>
<sequence>MLTVAQLLAFNLALLLALIAPGPAFLVCVQASLRGGRREGVLTGLGLGAMAGLWTLAALAGLDTVFRLFPFVYTAMRVGGAILVIVFAVLMWRGATSPVETAAPVSPHRAFLRGFALNLGNPKSILFAAGVLLVIFPPGLSPVEMALIVGNQIALEVAVYAALATLMSRAAVRTRYLAFKPFIGRATAIVLGGLGLRLLVTT</sequence>
<feature type="transmembrane region" description="Helical" evidence="6">
    <location>
        <begin position="182"/>
        <end position="200"/>
    </location>
</feature>
<dbReference type="RefSeq" id="WP_233489796.1">
    <property type="nucleotide sequence ID" value="NZ_CXPG01000021.1"/>
</dbReference>
<feature type="transmembrane region" description="Helical" evidence="6">
    <location>
        <begin position="74"/>
        <end position="95"/>
    </location>
</feature>
<keyword evidence="4 6" id="KW-1133">Transmembrane helix</keyword>
<keyword evidence="5 6" id="KW-0472">Membrane</keyword>
<feature type="transmembrane region" description="Helical" evidence="6">
    <location>
        <begin position="148"/>
        <end position="170"/>
    </location>
</feature>
<dbReference type="AlphaFoldDB" id="A0A0M6XUX5"/>
<organism evidence="7 8">
    <name type="scientific">Jannaschia rubra</name>
    <dbReference type="NCBI Taxonomy" id="282197"/>
    <lineage>
        <taxon>Bacteria</taxon>
        <taxon>Pseudomonadati</taxon>
        <taxon>Pseudomonadota</taxon>
        <taxon>Alphaproteobacteria</taxon>
        <taxon>Rhodobacterales</taxon>
        <taxon>Roseobacteraceae</taxon>
        <taxon>Jannaschia</taxon>
    </lineage>
</organism>